<name>A0ABT3Q4G2_9PROT</name>
<accession>A0ABT3Q4G2</accession>
<comment type="similarity">
    <text evidence="1">Belongs to the leucine-binding protein family.</text>
</comment>
<dbReference type="SUPFAM" id="SSF53822">
    <property type="entry name" value="Periplasmic binding protein-like I"/>
    <property type="match status" value="1"/>
</dbReference>
<evidence type="ECO:0000256" key="2">
    <source>
        <dbReference type="ARBA" id="ARBA00022729"/>
    </source>
</evidence>
<feature type="compositionally biased region" description="Low complexity" evidence="4">
    <location>
        <begin position="258"/>
        <end position="282"/>
    </location>
</feature>
<dbReference type="PANTHER" id="PTHR30483:SF6">
    <property type="entry name" value="PERIPLASMIC BINDING PROTEIN OF ABC TRANSPORTER FOR NATURAL AMINO ACIDS"/>
    <property type="match status" value="1"/>
</dbReference>
<keyword evidence="3" id="KW-0813">Transport</keyword>
<dbReference type="CDD" id="cd06339">
    <property type="entry name" value="PBP1_YraM_LppC_lipoprotein-like"/>
    <property type="match status" value="1"/>
</dbReference>
<evidence type="ECO:0000313" key="6">
    <source>
        <dbReference type="EMBL" id="MCX2560173.1"/>
    </source>
</evidence>
<evidence type="ECO:0000256" key="3">
    <source>
        <dbReference type="ARBA" id="ARBA00022970"/>
    </source>
</evidence>
<keyword evidence="2" id="KW-0732">Signal</keyword>
<evidence type="ECO:0000256" key="1">
    <source>
        <dbReference type="ARBA" id="ARBA00010062"/>
    </source>
</evidence>
<dbReference type="InterPro" id="IPR028081">
    <property type="entry name" value="Leu-bd"/>
</dbReference>
<comment type="caution">
    <text evidence="6">The sequence shown here is derived from an EMBL/GenBank/DDBJ whole genome shotgun (WGS) entry which is preliminary data.</text>
</comment>
<feature type="region of interest" description="Disordered" evidence="4">
    <location>
        <begin position="257"/>
        <end position="290"/>
    </location>
</feature>
<evidence type="ECO:0000259" key="5">
    <source>
        <dbReference type="Pfam" id="PF13458"/>
    </source>
</evidence>
<sequence>MVTRTYSFLSGASTRGLAGNGAGRKAGMVVLGAVGLALAGCADQSGTGGAAVPSEPKAANSHKIGVLLPLSGPNAALGRELLSGAQLAISEATTGAATAQGQAAGLQMDVHDTAAAGGAAAAATAAAQAGDGIILGPLTAVDTAAAAPAAQAASMPVLAFTSDVNQARPGVWVMGITPEDQVERLVDMARKEGRHRFAAFLPDNPLGHALGNGLLASCRDQGLTPPTIVYHTASTASITQMMRELSAYDTRVADAKSDAGAAPSGTAADPAAPPAADTAANGADKDLPSDLAAALNSGRDAAGASSSGAAAQASGQGAGKTTLAPPPFDALLLGDTGLGLKNVIAALGDSQVSSASVRVMGPGLWAAFASKLGALKGAWYAAPDPSSRQSFVTRFMARNHHMPRPLADLSYDAATVATTVARVAPHGYPVDVLTRQQGFAGVNGPFTLLPDGRARRALGVFEVLGNGGGAKLIVPASTKSAVSG</sequence>
<keyword evidence="3" id="KW-0029">Amino-acid transport</keyword>
<gene>
    <name evidence="6" type="ORF">OQ252_01970</name>
</gene>
<organism evidence="6 7">
    <name type="scientific">Acetobacter farinalis</name>
    <dbReference type="NCBI Taxonomy" id="1260984"/>
    <lineage>
        <taxon>Bacteria</taxon>
        <taxon>Pseudomonadati</taxon>
        <taxon>Pseudomonadota</taxon>
        <taxon>Alphaproteobacteria</taxon>
        <taxon>Acetobacterales</taxon>
        <taxon>Acetobacteraceae</taxon>
        <taxon>Acetobacter</taxon>
    </lineage>
</organism>
<keyword evidence="7" id="KW-1185">Reference proteome</keyword>
<dbReference type="Proteomes" id="UP001526446">
    <property type="component" value="Unassembled WGS sequence"/>
</dbReference>
<dbReference type="PANTHER" id="PTHR30483">
    <property type="entry name" value="LEUCINE-SPECIFIC-BINDING PROTEIN"/>
    <property type="match status" value="1"/>
</dbReference>
<feature type="domain" description="Leucine-binding protein" evidence="5">
    <location>
        <begin position="63"/>
        <end position="248"/>
    </location>
</feature>
<dbReference type="EMBL" id="JAPIUX010000001">
    <property type="protein sequence ID" value="MCX2560173.1"/>
    <property type="molecule type" value="Genomic_DNA"/>
</dbReference>
<proteinExistence type="inferred from homology"/>
<dbReference type="Gene3D" id="3.40.50.2300">
    <property type="match status" value="2"/>
</dbReference>
<dbReference type="Pfam" id="PF13458">
    <property type="entry name" value="Peripla_BP_6"/>
    <property type="match status" value="1"/>
</dbReference>
<reference evidence="6 7" key="1">
    <citation type="submission" date="2022-11" db="EMBL/GenBank/DDBJ databases">
        <title>Genome sequencing of Acetobacter type strain.</title>
        <authorList>
            <person name="Heo J."/>
            <person name="Lee D."/>
            <person name="Han B.-H."/>
            <person name="Hong S.-B."/>
            <person name="Kwon S.-W."/>
        </authorList>
    </citation>
    <scope>NUCLEOTIDE SEQUENCE [LARGE SCALE GENOMIC DNA]</scope>
    <source>
        <strain evidence="6 7">KACC 21251</strain>
    </source>
</reference>
<evidence type="ECO:0000256" key="4">
    <source>
        <dbReference type="SAM" id="MobiDB-lite"/>
    </source>
</evidence>
<evidence type="ECO:0000313" key="7">
    <source>
        <dbReference type="Proteomes" id="UP001526446"/>
    </source>
</evidence>
<dbReference type="InterPro" id="IPR028082">
    <property type="entry name" value="Peripla_BP_I"/>
</dbReference>
<protein>
    <submittedName>
        <fullName evidence="6">Penicillin-binding protein activator</fullName>
    </submittedName>
</protein>
<dbReference type="InterPro" id="IPR051010">
    <property type="entry name" value="BCAA_transport"/>
</dbReference>